<dbReference type="InterPro" id="IPR021858">
    <property type="entry name" value="Fun_TF"/>
</dbReference>
<feature type="domain" description="Zn(2)-C6 fungal-type" evidence="3">
    <location>
        <begin position="10"/>
        <end position="40"/>
    </location>
</feature>
<protein>
    <submittedName>
        <fullName evidence="4">Pfam:DUF3468</fullName>
    </submittedName>
</protein>
<dbReference type="OrthoDB" id="3362851at2759"/>
<accession>A0A9P4YT02</accession>
<dbReference type="SMART" id="SM00066">
    <property type="entry name" value="GAL4"/>
    <property type="match status" value="1"/>
</dbReference>
<reference evidence="4" key="1">
    <citation type="submission" date="2020-03" db="EMBL/GenBank/DDBJ databases">
        <title>Site-based positive gene gene selection in Geosmithia morbida across the United States reveals a broad range of putative effectors and factors for local host and environmental adapation.</title>
        <authorList>
            <person name="Onufrak A."/>
            <person name="Murdoch R.W."/>
            <person name="Gazis R."/>
            <person name="Huff M."/>
            <person name="Staton M."/>
            <person name="Klingeman W."/>
            <person name="Hadziabdic D."/>
        </authorList>
    </citation>
    <scope>NUCLEOTIDE SEQUENCE</scope>
    <source>
        <strain evidence="4">1262</strain>
    </source>
</reference>
<comment type="caution">
    <text evidence="4">The sequence shown here is derived from an EMBL/GenBank/DDBJ whole genome shotgun (WGS) entry which is preliminary data.</text>
</comment>
<evidence type="ECO:0000256" key="1">
    <source>
        <dbReference type="ARBA" id="ARBA00004123"/>
    </source>
</evidence>
<dbReference type="Gene3D" id="4.10.240.10">
    <property type="entry name" value="Zn(2)-C6 fungal-type DNA-binding domain"/>
    <property type="match status" value="1"/>
</dbReference>
<dbReference type="Proteomes" id="UP000749293">
    <property type="component" value="Unassembled WGS sequence"/>
</dbReference>
<dbReference type="PROSITE" id="PS50048">
    <property type="entry name" value="ZN2_CY6_FUNGAL_2"/>
    <property type="match status" value="1"/>
</dbReference>
<dbReference type="AlphaFoldDB" id="A0A9P4YT02"/>
<sequence length="450" mass="50441">MARVRVVEGSCWPCKKRRTRCDLVKPVCQRCVKIGAKCDYNSRLIRWSSRPSVRHVPSPYQVPGLGQDGLIFSEKLALDYFHCRVWPLLQTSESPCPPPLPVALEYRVVLLSACVLAGSHRLSQNGEVDRHRFNAKRLECLTAIKSEVDGCCDGSRSGSLLVLLFAVLLLYLHDGFMDPNQEGSSTASHHRGVAAILSELGEVDRVLVSAPESLQMLLSEFVSADLTTALLHGKAPLYPPSIWHTVDQGAVWWARDPWNRQSIASVLRELSALAFYYSSIRDGSAHLSMDEVRAFEEVLRPAYASLAKHTDSEDKALVKRNIEAVHAFALIRAFQHTGLIYLYRAICGLPILHPLVQQHVRSCLDCILEIPRPNKVLNCAIFPLCVAGAHAHLREQQEVFLELLGFLYDNMRFASVRSVTRALESIWGSQNLMATWAEMFFDLSHHVIVL</sequence>
<keyword evidence="5" id="KW-1185">Reference proteome</keyword>
<dbReference type="RefSeq" id="XP_035320887.1">
    <property type="nucleotide sequence ID" value="XM_035469793.1"/>
</dbReference>
<evidence type="ECO:0000259" key="3">
    <source>
        <dbReference type="PROSITE" id="PS50048"/>
    </source>
</evidence>
<dbReference type="GO" id="GO:0000981">
    <property type="term" value="F:DNA-binding transcription factor activity, RNA polymerase II-specific"/>
    <property type="evidence" value="ECO:0007669"/>
    <property type="project" value="InterPro"/>
</dbReference>
<gene>
    <name evidence="4" type="ORF">GMORB2_7828</name>
</gene>
<evidence type="ECO:0000313" key="4">
    <source>
        <dbReference type="EMBL" id="KAF4122235.1"/>
    </source>
</evidence>
<dbReference type="GO" id="GO:0008270">
    <property type="term" value="F:zinc ion binding"/>
    <property type="evidence" value="ECO:0007669"/>
    <property type="project" value="InterPro"/>
</dbReference>
<evidence type="ECO:0000256" key="2">
    <source>
        <dbReference type="ARBA" id="ARBA00023242"/>
    </source>
</evidence>
<comment type="subcellular location">
    <subcellularLocation>
        <location evidence="1">Nucleus</location>
    </subcellularLocation>
</comment>
<evidence type="ECO:0000313" key="5">
    <source>
        <dbReference type="Proteomes" id="UP000749293"/>
    </source>
</evidence>
<dbReference type="Pfam" id="PF00172">
    <property type="entry name" value="Zn_clus"/>
    <property type="match status" value="1"/>
</dbReference>
<dbReference type="PROSITE" id="PS00463">
    <property type="entry name" value="ZN2_CY6_FUNGAL_1"/>
    <property type="match status" value="1"/>
</dbReference>
<dbReference type="GO" id="GO:0005634">
    <property type="term" value="C:nucleus"/>
    <property type="evidence" value="ECO:0007669"/>
    <property type="project" value="UniProtKB-SubCell"/>
</dbReference>
<dbReference type="EMBL" id="JAANYQ010000010">
    <property type="protein sequence ID" value="KAF4122235.1"/>
    <property type="molecule type" value="Genomic_DNA"/>
</dbReference>
<keyword evidence="2" id="KW-0539">Nucleus</keyword>
<dbReference type="InterPro" id="IPR001138">
    <property type="entry name" value="Zn2Cys6_DnaBD"/>
</dbReference>
<dbReference type="SUPFAM" id="SSF57701">
    <property type="entry name" value="Zn2/Cys6 DNA-binding domain"/>
    <property type="match status" value="1"/>
</dbReference>
<dbReference type="GeneID" id="55974051"/>
<dbReference type="PANTHER" id="PTHR37534">
    <property type="entry name" value="TRANSCRIPTIONAL ACTIVATOR PROTEIN UGA3"/>
    <property type="match status" value="1"/>
</dbReference>
<dbReference type="CDD" id="cd00067">
    <property type="entry name" value="GAL4"/>
    <property type="match status" value="1"/>
</dbReference>
<dbReference type="InterPro" id="IPR036864">
    <property type="entry name" value="Zn2-C6_fun-type_DNA-bd_sf"/>
</dbReference>
<dbReference type="Pfam" id="PF11951">
    <property type="entry name" value="Fungal_trans_2"/>
    <property type="match status" value="1"/>
</dbReference>
<proteinExistence type="predicted"/>
<dbReference type="PANTHER" id="PTHR37534:SF46">
    <property type="entry name" value="ZN(II)2CYS6 TRANSCRIPTION FACTOR (EUROFUNG)"/>
    <property type="match status" value="1"/>
</dbReference>
<name>A0A9P4YT02_9HYPO</name>
<organism evidence="4 5">
    <name type="scientific">Geosmithia morbida</name>
    <dbReference type="NCBI Taxonomy" id="1094350"/>
    <lineage>
        <taxon>Eukaryota</taxon>
        <taxon>Fungi</taxon>
        <taxon>Dikarya</taxon>
        <taxon>Ascomycota</taxon>
        <taxon>Pezizomycotina</taxon>
        <taxon>Sordariomycetes</taxon>
        <taxon>Hypocreomycetidae</taxon>
        <taxon>Hypocreales</taxon>
        <taxon>Bionectriaceae</taxon>
        <taxon>Geosmithia</taxon>
    </lineage>
</organism>